<dbReference type="Proteomes" id="UP000280834">
    <property type="component" value="Unassembled WGS sequence"/>
</dbReference>
<keyword evidence="8" id="KW-1185">Reference proteome</keyword>
<dbReference type="InterPro" id="IPR052263">
    <property type="entry name" value="GPI_Anchor_Biosynth"/>
</dbReference>
<evidence type="ECO:0000256" key="5">
    <source>
        <dbReference type="SAM" id="Phobius"/>
    </source>
</evidence>
<keyword evidence="3 5" id="KW-1133">Transmembrane helix</keyword>
<dbReference type="PANTHER" id="PTHR46346">
    <property type="entry name" value="PHOSPHATIDYLINOSITOL N-ACETYLGLUCOSAMINYLTRANSFERASE SUBUNIT P"/>
    <property type="match status" value="1"/>
</dbReference>
<organism evidence="9">
    <name type="scientific">Brugia timori</name>
    <dbReference type="NCBI Taxonomy" id="42155"/>
    <lineage>
        <taxon>Eukaryota</taxon>
        <taxon>Metazoa</taxon>
        <taxon>Ecdysozoa</taxon>
        <taxon>Nematoda</taxon>
        <taxon>Chromadorea</taxon>
        <taxon>Rhabditida</taxon>
        <taxon>Spirurina</taxon>
        <taxon>Spiruromorpha</taxon>
        <taxon>Filarioidea</taxon>
        <taxon>Onchocercidae</taxon>
        <taxon>Brugia</taxon>
    </lineage>
</organism>
<dbReference type="GO" id="GO:0016020">
    <property type="term" value="C:membrane"/>
    <property type="evidence" value="ECO:0007669"/>
    <property type="project" value="UniProtKB-SubCell"/>
</dbReference>
<evidence type="ECO:0000259" key="6">
    <source>
        <dbReference type="Pfam" id="PF08510"/>
    </source>
</evidence>
<protein>
    <submittedName>
        <fullName evidence="9">PIG-P domain-containing protein</fullName>
    </submittedName>
</protein>
<evidence type="ECO:0000256" key="3">
    <source>
        <dbReference type="ARBA" id="ARBA00022989"/>
    </source>
</evidence>
<dbReference type="Pfam" id="PF08510">
    <property type="entry name" value="PIG-P"/>
    <property type="match status" value="1"/>
</dbReference>
<dbReference type="InterPro" id="IPR013717">
    <property type="entry name" value="PIG-P"/>
</dbReference>
<keyword evidence="4 5" id="KW-0472">Membrane</keyword>
<evidence type="ECO:0000313" key="9">
    <source>
        <dbReference type="WBParaSite" id="BTMF_0001483001-mRNA-1"/>
    </source>
</evidence>
<sequence>MVIVDDILDDNSDSFPPYASPNPSPARGIYGFALFIVSWFSFALYLIWALLPTPYLKLLHLTYLPAKYWAIAIPLLLPIAVAAFIILVLAHNLIQLHGIFDDIEIIEDDFGGSARIGSADLQSFFANTRNFYDRKGKCLHKQFVNFESVIIMLCGTFRILKSFPSSLLSARQRTHSLGRRLRRKAKIPANIPANALSVSKINELIRKRLETSLYENQASTSEMDLASLSADRYLEINASKYTSLIASRQAMKKTDNSEKKDLTAEHGYVHDVNFLLAGSFLLKADSTVSKNFAENPSAFSKIPDSDRGFYIYGDSFVDEFVVGSATDIPGGELENIDHEVLVRYGAEDAVEEIDFQLPGQSSNPKDNILEDENDEFLENYGTVDPTIPSSNKPCSACGAKFHCRVRSHHSNFLTKI</sequence>
<evidence type="ECO:0000256" key="4">
    <source>
        <dbReference type="ARBA" id="ARBA00023136"/>
    </source>
</evidence>
<reference evidence="9" key="1">
    <citation type="submission" date="2017-02" db="UniProtKB">
        <authorList>
            <consortium name="WormBaseParasite"/>
        </authorList>
    </citation>
    <scope>IDENTIFICATION</scope>
</reference>
<evidence type="ECO:0000313" key="8">
    <source>
        <dbReference type="Proteomes" id="UP000280834"/>
    </source>
</evidence>
<evidence type="ECO:0000256" key="2">
    <source>
        <dbReference type="ARBA" id="ARBA00022692"/>
    </source>
</evidence>
<reference evidence="7 8" key="2">
    <citation type="submission" date="2018-11" db="EMBL/GenBank/DDBJ databases">
        <authorList>
            <consortium name="Pathogen Informatics"/>
        </authorList>
    </citation>
    <scope>NUCLEOTIDE SEQUENCE [LARGE SCALE GENOMIC DNA]</scope>
</reference>
<dbReference type="WBParaSite" id="BTMF_0001483001-mRNA-1">
    <property type="protein sequence ID" value="BTMF_0001483001-mRNA-1"/>
    <property type="gene ID" value="BTMF_0001483001"/>
</dbReference>
<dbReference type="PANTHER" id="PTHR46346:SF1">
    <property type="entry name" value="PHOSPHATIDYLINOSITOL N-ACETYLGLUCOSAMINYLTRANSFERASE SUBUNIT P"/>
    <property type="match status" value="1"/>
</dbReference>
<dbReference type="AlphaFoldDB" id="A0A0R3R490"/>
<dbReference type="EMBL" id="UZAG01019512">
    <property type="protein sequence ID" value="VDO43981.1"/>
    <property type="molecule type" value="Genomic_DNA"/>
</dbReference>
<evidence type="ECO:0000256" key="1">
    <source>
        <dbReference type="ARBA" id="ARBA00004141"/>
    </source>
</evidence>
<evidence type="ECO:0000313" key="7">
    <source>
        <dbReference type="EMBL" id="VDO43981.1"/>
    </source>
</evidence>
<name>A0A0R3R490_9BILA</name>
<gene>
    <name evidence="7" type="ORF">BTMF_LOCUS12827</name>
</gene>
<dbReference type="GO" id="GO:0005783">
    <property type="term" value="C:endoplasmic reticulum"/>
    <property type="evidence" value="ECO:0007669"/>
    <property type="project" value="TreeGrafter"/>
</dbReference>
<feature type="transmembrane region" description="Helical" evidence="5">
    <location>
        <begin position="29"/>
        <end position="48"/>
    </location>
</feature>
<feature type="transmembrane region" description="Helical" evidence="5">
    <location>
        <begin position="68"/>
        <end position="90"/>
    </location>
</feature>
<dbReference type="STRING" id="42155.A0A0R3R490"/>
<proteinExistence type="predicted"/>
<keyword evidence="2 5" id="KW-0812">Transmembrane</keyword>
<dbReference type="GO" id="GO:0006506">
    <property type="term" value="P:GPI anchor biosynthetic process"/>
    <property type="evidence" value="ECO:0007669"/>
    <property type="project" value="TreeGrafter"/>
</dbReference>
<comment type="subcellular location">
    <subcellularLocation>
        <location evidence="1">Membrane</location>
        <topology evidence="1">Multi-pass membrane protein</topology>
    </subcellularLocation>
</comment>
<feature type="domain" description="PIG-P" evidence="6">
    <location>
        <begin position="27"/>
        <end position="115"/>
    </location>
</feature>
<accession>A0A0R3R490</accession>